<dbReference type="SUPFAM" id="SSF52540">
    <property type="entry name" value="P-loop containing nucleoside triphosphate hydrolases"/>
    <property type="match status" value="1"/>
</dbReference>
<evidence type="ECO:0000256" key="4">
    <source>
        <dbReference type="ARBA" id="ARBA00022741"/>
    </source>
</evidence>
<feature type="compositionally biased region" description="Low complexity" evidence="11">
    <location>
        <begin position="1"/>
        <end position="23"/>
    </location>
</feature>
<evidence type="ECO:0000256" key="9">
    <source>
        <dbReference type="ARBA" id="ARBA00061644"/>
    </source>
</evidence>
<comment type="subcellular location">
    <subcellularLocation>
        <location evidence="1">Cell membrane</location>
        <topology evidence="1">Multi-pass membrane protein</topology>
    </subcellularLocation>
</comment>
<dbReference type="InterPro" id="IPR003439">
    <property type="entry name" value="ABC_transporter-like_ATP-bd"/>
</dbReference>
<dbReference type="InterPro" id="IPR003593">
    <property type="entry name" value="AAA+_ATPase"/>
</dbReference>
<dbReference type="GO" id="GO:0016887">
    <property type="term" value="F:ATP hydrolysis activity"/>
    <property type="evidence" value="ECO:0007669"/>
    <property type="project" value="InterPro"/>
</dbReference>
<dbReference type="AlphaFoldDB" id="A0A1N6HQU2"/>
<feature type="domain" description="ABC transporter" evidence="13">
    <location>
        <begin position="434"/>
        <end position="668"/>
    </location>
</feature>
<feature type="transmembrane region" description="Helical" evidence="12">
    <location>
        <begin position="344"/>
        <end position="365"/>
    </location>
</feature>
<dbReference type="PROSITE" id="PS50929">
    <property type="entry name" value="ABC_TM1F"/>
    <property type="match status" value="1"/>
</dbReference>
<sequence>MSASQEQPQESAEPQEAPTAPARPVGPPRRGPMGGGPMGGVGMPAEKSMNFWPSAKRLLRRLKPERALVAAVVLLGVVSVVFSVLGPKILGEATNIIFEGFLSSQMPAGATQQQVVDGLRASGDTQQADMVSSMNLVPGEGIDFSALATVLLWVLALYVLASLFGWAQGYVLNGVTQRTVYRLRQEVEEKLHRLPLSYFDKMQRGELLSRVTNDIDNVSQSLQQTMSQLLTSLLTVVGVLVMMFIISPLLAAIALVTIPLTILITTIIAKRSQKLFVAQWTHTGTLNAQIEEAYSGHALVRVFGRRREVERGFDDKNDQLYEASFGAQFVSGIIMPAMMFVGNLVYVAIAVVGGLMVAAGSISLGDVQAFIQYSRQFTQPLSQLGSMANLLQSGVASAERVFELLDADEQVPDPVEPEAAADADGAEGAASGRLVFDDVSFSYDPEKPLIDELSLTAEPGQSIAIVGPTGAGKTTLVNLIMRFYELDSGRITLDGVDITRMTRDELRGRMGMVLQDTWLFTGTIRENIAYGRPDASEDEILEAARATYVDRFVRTLPDGYDTVLDDEASNLSAGEKQLITIARAFLAQPAVLILDEATSSVDTRTELLLQHAMNALRKDRTSFVIAHRLSTIRDADLILVMEDGHIVEQGDHAELLAQGGAYTRLYEAQFAAPADAETLADPEDVGGPGTATGGMEAVPEGAAS</sequence>
<keyword evidence="4" id="KW-0547">Nucleotide-binding</keyword>
<dbReference type="Gene3D" id="3.40.50.300">
    <property type="entry name" value="P-loop containing nucleotide triphosphate hydrolases"/>
    <property type="match status" value="1"/>
</dbReference>
<feature type="compositionally biased region" description="Gly residues" evidence="11">
    <location>
        <begin position="32"/>
        <end position="42"/>
    </location>
</feature>
<accession>A0A1N6HQU2</accession>
<dbReference type="SMART" id="SM00382">
    <property type="entry name" value="AAA"/>
    <property type="match status" value="1"/>
</dbReference>
<dbReference type="GO" id="GO:0005886">
    <property type="term" value="C:plasma membrane"/>
    <property type="evidence" value="ECO:0007669"/>
    <property type="project" value="UniProtKB-SubCell"/>
</dbReference>
<evidence type="ECO:0000256" key="3">
    <source>
        <dbReference type="ARBA" id="ARBA00022692"/>
    </source>
</evidence>
<feature type="domain" description="ABC transmembrane type-1" evidence="14">
    <location>
        <begin position="70"/>
        <end position="393"/>
    </location>
</feature>
<organism evidence="15 16">
    <name type="scientific">Agromyces cerinus subsp. cerinus</name>
    <dbReference type="NCBI Taxonomy" id="232089"/>
    <lineage>
        <taxon>Bacteria</taxon>
        <taxon>Bacillati</taxon>
        <taxon>Actinomycetota</taxon>
        <taxon>Actinomycetes</taxon>
        <taxon>Micrococcales</taxon>
        <taxon>Microbacteriaceae</taxon>
        <taxon>Agromyces</taxon>
    </lineage>
</organism>
<feature type="region of interest" description="Disordered" evidence="11">
    <location>
        <begin position="1"/>
        <end position="45"/>
    </location>
</feature>
<comment type="function">
    <text evidence="8">ABC transporter involved in fatty acid import. Transmembrane domains (TMD) form a pore in the membrane and the ATP-binding domain (NBD) is responsible for energy generation.</text>
</comment>
<dbReference type="Pfam" id="PF00005">
    <property type="entry name" value="ABC_tran"/>
    <property type="match status" value="1"/>
</dbReference>
<feature type="region of interest" description="Disordered" evidence="11">
    <location>
        <begin position="677"/>
        <end position="704"/>
    </location>
</feature>
<evidence type="ECO:0000256" key="1">
    <source>
        <dbReference type="ARBA" id="ARBA00004651"/>
    </source>
</evidence>
<gene>
    <name evidence="15" type="ORF">SAMN05443544_3406</name>
</gene>
<reference evidence="16" key="1">
    <citation type="submission" date="2016-11" db="EMBL/GenBank/DDBJ databases">
        <authorList>
            <person name="Varghese N."/>
            <person name="Submissions S."/>
        </authorList>
    </citation>
    <scope>NUCLEOTIDE SEQUENCE [LARGE SCALE GENOMIC DNA]</scope>
    <source>
        <strain evidence="16">DSM 8595</strain>
    </source>
</reference>
<evidence type="ECO:0000256" key="10">
    <source>
        <dbReference type="ARBA" id="ARBA00071747"/>
    </source>
</evidence>
<protein>
    <recommendedName>
        <fullName evidence="10">Fatty acid ABC transporter ATP-binding/permease protein</fullName>
    </recommendedName>
</protein>
<proteinExistence type="inferred from homology"/>
<name>A0A1N6HQU2_9MICO</name>
<keyword evidence="7 12" id="KW-0472">Membrane</keyword>
<evidence type="ECO:0000256" key="7">
    <source>
        <dbReference type="ARBA" id="ARBA00023136"/>
    </source>
</evidence>
<evidence type="ECO:0000256" key="6">
    <source>
        <dbReference type="ARBA" id="ARBA00022989"/>
    </source>
</evidence>
<comment type="similarity">
    <text evidence="9">Belongs to the ABC transporter superfamily. Lipid exporter (TC 3.A.1.106) family.</text>
</comment>
<dbReference type="InterPro" id="IPR036640">
    <property type="entry name" value="ABC1_TM_sf"/>
</dbReference>
<feature type="transmembrane region" description="Helical" evidence="12">
    <location>
        <begin position="229"/>
        <end position="246"/>
    </location>
</feature>
<dbReference type="InterPro" id="IPR017871">
    <property type="entry name" value="ABC_transporter-like_CS"/>
</dbReference>
<evidence type="ECO:0000256" key="11">
    <source>
        <dbReference type="SAM" id="MobiDB-lite"/>
    </source>
</evidence>
<keyword evidence="2" id="KW-0813">Transport</keyword>
<dbReference type="InterPro" id="IPR039421">
    <property type="entry name" value="Type_1_exporter"/>
</dbReference>
<dbReference type="GO" id="GO:0015421">
    <property type="term" value="F:ABC-type oligopeptide transporter activity"/>
    <property type="evidence" value="ECO:0007669"/>
    <property type="project" value="TreeGrafter"/>
</dbReference>
<dbReference type="CDD" id="cd18547">
    <property type="entry name" value="ABC_6TM_Tm288_like"/>
    <property type="match status" value="1"/>
</dbReference>
<evidence type="ECO:0000313" key="16">
    <source>
        <dbReference type="Proteomes" id="UP000184699"/>
    </source>
</evidence>
<evidence type="ECO:0000256" key="2">
    <source>
        <dbReference type="ARBA" id="ARBA00022448"/>
    </source>
</evidence>
<dbReference type="Proteomes" id="UP000184699">
    <property type="component" value="Unassembled WGS sequence"/>
</dbReference>
<dbReference type="CDD" id="cd03254">
    <property type="entry name" value="ABCC_Glucan_exporter_like"/>
    <property type="match status" value="1"/>
</dbReference>
<dbReference type="EMBL" id="FSRJ01000004">
    <property type="protein sequence ID" value="SIO22059.1"/>
    <property type="molecule type" value="Genomic_DNA"/>
</dbReference>
<evidence type="ECO:0000259" key="14">
    <source>
        <dbReference type="PROSITE" id="PS50929"/>
    </source>
</evidence>
<dbReference type="SUPFAM" id="SSF90123">
    <property type="entry name" value="ABC transporter transmembrane region"/>
    <property type="match status" value="1"/>
</dbReference>
<evidence type="ECO:0000256" key="12">
    <source>
        <dbReference type="SAM" id="Phobius"/>
    </source>
</evidence>
<dbReference type="InterPro" id="IPR011527">
    <property type="entry name" value="ABC1_TM_dom"/>
</dbReference>
<evidence type="ECO:0000259" key="13">
    <source>
        <dbReference type="PROSITE" id="PS50893"/>
    </source>
</evidence>
<dbReference type="PROSITE" id="PS50893">
    <property type="entry name" value="ABC_TRANSPORTER_2"/>
    <property type="match status" value="1"/>
</dbReference>
<keyword evidence="16" id="KW-1185">Reference proteome</keyword>
<dbReference type="PANTHER" id="PTHR43394">
    <property type="entry name" value="ATP-DEPENDENT PERMEASE MDL1, MITOCHONDRIAL"/>
    <property type="match status" value="1"/>
</dbReference>
<dbReference type="InterPro" id="IPR027417">
    <property type="entry name" value="P-loop_NTPase"/>
</dbReference>
<keyword evidence="5 15" id="KW-0067">ATP-binding</keyword>
<dbReference type="Gene3D" id="1.20.1560.10">
    <property type="entry name" value="ABC transporter type 1, transmembrane domain"/>
    <property type="match status" value="1"/>
</dbReference>
<keyword evidence="3 12" id="KW-0812">Transmembrane</keyword>
<feature type="transmembrane region" description="Helical" evidence="12">
    <location>
        <begin position="252"/>
        <end position="269"/>
    </location>
</feature>
<keyword evidence="6 12" id="KW-1133">Transmembrane helix</keyword>
<dbReference type="PANTHER" id="PTHR43394:SF1">
    <property type="entry name" value="ATP-BINDING CASSETTE SUB-FAMILY B MEMBER 10, MITOCHONDRIAL"/>
    <property type="match status" value="1"/>
</dbReference>
<evidence type="ECO:0000256" key="8">
    <source>
        <dbReference type="ARBA" id="ARBA00055053"/>
    </source>
</evidence>
<dbReference type="GO" id="GO:0005524">
    <property type="term" value="F:ATP binding"/>
    <property type="evidence" value="ECO:0007669"/>
    <property type="project" value="UniProtKB-KW"/>
</dbReference>
<dbReference type="FunFam" id="3.40.50.300:FF:000287">
    <property type="entry name" value="Multidrug ABC transporter ATP-binding protein"/>
    <property type="match status" value="1"/>
</dbReference>
<dbReference type="PROSITE" id="PS00211">
    <property type="entry name" value="ABC_TRANSPORTER_1"/>
    <property type="match status" value="1"/>
</dbReference>
<evidence type="ECO:0000313" key="15">
    <source>
        <dbReference type="EMBL" id="SIO22059.1"/>
    </source>
</evidence>
<feature type="transmembrane region" description="Helical" evidence="12">
    <location>
        <begin position="67"/>
        <end position="85"/>
    </location>
</feature>
<feature type="transmembrane region" description="Helical" evidence="12">
    <location>
        <begin position="144"/>
        <end position="167"/>
    </location>
</feature>
<evidence type="ECO:0000256" key="5">
    <source>
        <dbReference type="ARBA" id="ARBA00022840"/>
    </source>
</evidence>
<dbReference type="STRING" id="232089.SAMN05443544_3406"/>
<dbReference type="RefSeq" id="WP_084184084.1">
    <property type="nucleotide sequence ID" value="NZ_FSRJ01000004.1"/>
</dbReference>
<dbReference type="Pfam" id="PF00664">
    <property type="entry name" value="ABC_membrane"/>
    <property type="match status" value="1"/>
</dbReference>